<keyword evidence="8" id="KW-1185">Reference proteome</keyword>
<name>A0A316FI55_9GAMM</name>
<dbReference type="Proteomes" id="UP000245790">
    <property type="component" value="Unassembled WGS sequence"/>
</dbReference>
<evidence type="ECO:0000313" key="8">
    <source>
        <dbReference type="Proteomes" id="UP000245790"/>
    </source>
</evidence>
<dbReference type="GO" id="GO:0015221">
    <property type="term" value="F:lipopolysaccharide transmembrane transporter activity"/>
    <property type="evidence" value="ECO:0007669"/>
    <property type="project" value="InterPro"/>
</dbReference>
<dbReference type="GO" id="GO:0030288">
    <property type="term" value="C:outer membrane-bounded periplasmic space"/>
    <property type="evidence" value="ECO:0007669"/>
    <property type="project" value="TreeGrafter"/>
</dbReference>
<evidence type="ECO:0000313" key="7">
    <source>
        <dbReference type="EMBL" id="PWK47795.1"/>
    </source>
</evidence>
<dbReference type="GO" id="GO:0005886">
    <property type="term" value="C:plasma membrane"/>
    <property type="evidence" value="ECO:0007669"/>
    <property type="project" value="InterPro"/>
</dbReference>
<evidence type="ECO:0000256" key="6">
    <source>
        <dbReference type="SAM" id="Phobius"/>
    </source>
</evidence>
<evidence type="ECO:0000256" key="4">
    <source>
        <dbReference type="ARBA" id="ARBA00022989"/>
    </source>
</evidence>
<dbReference type="Pfam" id="PF06835">
    <property type="entry name" value="LptC"/>
    <property type="match status" value="1"/>
</dbReference>
<evidence type="ECO:0000256" key="5">
    <source>
        <dbReference type="ARBA" id="ARBA00023136"/>
    </source>
</evidence>
<keyword evidence="5 6" id="KW-0472">Membrane</keyword>
<feature type="transmembrane region" description="Helical" evidence="6">
    <location>
        <begin position="12"/>
        <end position="29"/>
    </location>
</feature>
<reference evidence="7 8" key="1">
    <citation type="submission" date="2018-05" db="EMBL/GenBank/DDBJ databases">
        <title>Genomic Encyclopedia of Type Strains, Phase IV (KMG-IV): sequencing the most valuable type-strain genomes for metagenomic binning, comparative biology and taxonomic classification.</title>
        <authorList>
            <person name="Goeker M."/>
        </authorList>
    </citation>
    <scope>NUCLEOTIDE SEQUENCE [LARGE SCALE GENOMIC DNA]</scope>
    <source>
        <strain evidence="7 8">DSM 25350</strain>
    </source>
</reference>
<dbReference type="PANTHER" id="PTHR37481:SF1">
    <property type="entry name" value="LIPOPOLYSACCHARIDE EXPORT SYSTEM PROTEIN LPTC"/>
    <property type="match status" value="1"/>
</dbReference>
<dbReference type="GO" id="GO:0017089">
    <property type="term" value="F:glycolipid transfer activity"/>
    <property type="evidence" value="ECO:0007669"/>
    <property type="project" value="TreeGrafter"/>
</dbReference>
<dbReference type="InterPro" id="IPR010664">
    <property type="entry name" value="LipoPS_assembly_LptC-rel"/>
</dbReference>
<dbReference type="Gene3D" id="2.60.450.10">
    <property type="entry name" value="Lipopolysaccharide (LPS) transport protein A like domain"/>
    <property type="match status" value="1"/>
</dbReference>
<keyword evidence="4 6" id="KW-1133">Transmembrane helix</keyword>
<proteinExistence type="predicted"/>
<evidence type="ECO:0000256" key="3">
    <source>
        <dbReference type="ARBA" id="ARBA00022692"/>
    </source>
</evidence>
<protein>
    <submittedName>
        <fullName evidence="7">LPS export ABC transporter protein LptC</fullName>
    </submittedName>
</protein>
<accession>A0A316FI55</accession>
<dbReference type="EMBL" id="QGGU01000010">
    <property type="protein sequence ID" value="PWK47795.1"/>
    <property type="molecule type" value="Genomic_DNA"/>
</dbReference>
<dbReference type="InterPro" id="IPR026265">
    <property type="entry name" value="LptC"/>
</dbReference>
<gene>
    <name evidence="7" type="ORF">C8D97_1107</name>
</gene>
<dbReference type="OrthoDB" id="5731914at2"/>
<evidence type="ECO:0000256" key="1">
    <source>
        <dbReference type="ARBA" id="ARBA00022475"/>
    </source>
</evidence>
<keyword evidence="2" id="KW-0997">Cell inner membrane</keyword>
<organism evidence="7 8">
    <name type="scientific">Pleionea mediterranea</name>
    <dbReference type="NCBI Taxonomy" id="523701"/>
    <lineage>
        <taxon>Bacteria</taxon>
        <taxon>Pseudomonadati</taxon>
        <taxon>Pseudomonadota</taxon>
        <taxon>Gammaproteobacteria</taxon>
        <taxon>Oceanospirillales</taxon>
        <taxon>Pleioneaceae</taxon>
        <taxon>Pleionea</taxon>
    </lineage>
</organism>
<sequence>MAFRIIKVRRKIPYVFAGLALALATWNFMTGDEKILESDPVPELSEEYIMDNFSLTQFDQHGTPIHRITASKARSHKEQVILSKPDIETRVNQSLWQITAEQAVAVQSFNQLTLQQQVKLSEQSSVNQQRLNLSTSSLTYWATQKKITSDAKVTIQDGLFKLSGTGFSVDLLNENYQIDSQVEGSKH</sequence>
<dbReference type="PANTHER" id="PTHR37481">
    <property type="entry name" value="LIPOPOLYSACCHARIDE EXPORT SYSTEM PROTEIN LPTC"/>
    <property type="match status" value="1"/>
</dbReference>
<comment type="caution">
    <text evidence="7">The sequence shown here is derived from an EMBL/GenBank/DDBJ whole genome shotgun (WGS) entry which is preliminary data.</text>
</comment>
<dbReference type="AlphaFoldDB" id="A0A316FI55"/>
<keyword evidence="1" id="KW-1003">Cell membrane</keyword>
<dbReference type="InterPro" id="IPR052363">
    <property type="entry name" value="LPS_export_LptC"/>
</dbReference>
<evidence type="ECO:0000256" key="2">
    <source>
        <dbReference type="ARBA" id="ARBA00022519"/>
    </source>
</evidence>
<dbReference type="RefSeq" id="WP_109764337.1">
    <property type="nucleotide sequence ID" value="NZ_QGGU01000010.1"/>
</dbReference>
<keyword evidence="3 6" id="KW-0812">Transmembrane</keyword>
<dbReference type="NCBIfam" id="TIGR04409">
    <property type="entry name" value="LptC_YrbK"/>
    <property type="match status" value="1"/>
</dbReference>